<accession>A0A814L4N0</accession>
<evidence type="ECO:0000313" key="1">
    <source>
        <dbReference type="EMBL" id="CAF1060932.1"/>
    </source>
</evidence>
<sequence length="526" mass="62419">MFQNRHEIIEYHDKLINHIDFITERTLLWMKKYDEIILANTKRDKLICEIKEIQNYCLQSLKNGTNKMKFCYFIPKIERENFSKNMIGIIFVLDQRLDDKLIELLNKIFLDFMIESKNYHKIVIDENYGILPNVLMSMLENQLRAETIIIDLSNEENKRLNFLEINDWQTHQISEENLNKVAEFVNTESLKELKIITRRINCIPIELFSRFKNLTKIIINIRWNKKGYKICPTDRFKRNLKYFDSNICKDLENLLDLEINCINNLIIRGEKCFIKGDCFEKLPKLINLSICDVGLKKMQCAQLTKLKTFRFRINTFFSLESVFEGNFFEFINNMKDLNYLKLNLDFNGSELENICINSLNCLSVSVNQVTSFSKNFENLKFLELDYVKSMSSNSFDNLKNLEFLNIFAVHESVLNVMQSLKIETLIYFSISFKWEMGFELVNTKKVHEKSFSNFFNADSICLIGNNSYRINIEFKICESELDYVNSSLKVLDESKEIIIKSIKDSKKDLIYRTFDEFYHLNTNKNI</sequence>
<name>A0A814L4N0_9BILA</name>
<gene>
    <name evidence="1" type="ORF">OXX778_LOCUS19278</name>
</gene>
<dbReference type="Gene3D" id="3.80.10.10">
    <property type="entry name" value="Ribonuclease Inhibitor"/>
    <property type="match status" value="1"/>
</dbReference>
<protein>
    <submittedName>
        <fullName evidence="1">Uncharacterized protein</fullName>
    </submittedName>
</protein>
<dbReference type="EMBL" id="CAJNOC010005747">
    <property type="protein sequence ID" value="CAF1060932.1"/>
    <property type="molecule type" value="Genomic_DNA"/>
</dbReference>
<dbReference type="InterPro" id="IPR032675">
    <property type="entry name" value="LRR_dom_sf"/>
</dbReference>
<proteinExistence type="predicted"/>
<keyword evidence="2" id="KW-1185">Reference proteome</keyword>
<dbReference type="Proteomes" id="UP000663879">
    <property type="component" value="Unassembled WGS sequence"/>
</dbReference>
<dbReference type="SUPFAM" id="SSF52058">
    <property type="entry name" value="L domain-like"/>
    <property type="match status" value="1"/>
</dbReference>
<evidence type="ECO:0000313" key="2">
    <source>
        <dbReference type="Proteomes" id="UP000663879"/>
    </source>
</evidence>
<organism evidence="1 2">
    <name type="scientific">Brachionus calyciflorus</name>
    <dbReference type="NCBI Taxonomy" id="104777"/>
    <lineage>
        <taxon>Eukaryota</taxon>
        <taxon>Metazoa</taxon>
        <taxon>Spiralia</taxon>
        <taxon>Gnathifera</taxon>
        <taxon>Rotifera</taxon>
        <taxon>Eurotatoria</taxon>
        <taxon>Monogononta</taxon>
        <taxon>Pseudotrocha</taxon>
        <taxon>Ploima</taxon>
        <taxon>Brachionidae</taxon>
        <taxon>Brachionus</taxon>
    </lineage>
</organism>
<dbReference type="AlphaFoldDB" id="A0A814L4N0"/>
<reference evidence="1" key="1">
    <citation type="submission" date="2021-02" db="EMBL/GenBank/DDBJ databases">
        <authorList>
            <person name="Nowell W R."/>
        </authorList>
    </citation>
    <scope>NUCLEOTIDE SEQUENCE</scope>
    <source>
        <strain evidence="1">Ploen Becks lab</strain>
    </source>
</reference>
<comment type="caution">
    <text evidence="1">The sequence shown here is derived from an EMBL/GenBank/DDBJ whole genome shotgun (WGS) entry which is preliminary data.</text>
</comment>